<dbReference type="AlphaFoldDB" id="A0A2P2NBK7"/>
<reference evidence="1" key="1">
    <citation type="submission" date="2018-02" db="EMBL/GenBank/DDBJ databases">
        <title>Rhizophora mucronata_Transcriptome.</title>
        <authorList>
            <person name="Meera S.P."/>
            <person name="Sreeshan A."/>
            <person name="Augustine A."/>
        </authorList>
    </citation>
    <scope>NUCLEOTIDE SEQUENCE</scope>
    <source>
        <tissue evidence="1">Leaf</tissue>
    </source>
</reference>
<sequence length="19" mass="2191">MNRERGRGAGEQLTVEMKK</sequence>
<name>A0A2P2NBK7_RHIMU</name>
<dbReference type="EMBL" id="GGEC01059359">
    <property type="protein sequence ID" value="MBX39843.1"/>
    <property type="molecule type" value="Transcribed_RNA"/>
</dbReference>
<proteinExistence type="predicted"/>
<accession>A0A2P2NBK7</accession>
<evidence type="ECO:0000313" key="1">
    <source>
        <dbReference type="EMBL" id="MBX39843.1"/>
    </source>
</evidence>
<protein>
    <submittedName>
        <fullName evidence="1">Uncharacterized protein</fullName>
    </submittedName>
</protein>
<organism evidence="1">
    <name type="scientific">Rhizophora mucronata</name>
    <name type="common">Asiatic mangrove</name>
    <dbReference type="NCBI Taxonomy" id="61149"/>
    <lineage>
        <taxon>Eukaryota</taxon>
        <taxon>Viridiplantae</taxon>
        <taxon>Streptophyta</taxon>
        <taxon>Embryophyta</taxon>
        <taxon>Tracheophyta</taxon>
        <taxon>Spermatophyta</taxon>
        <taxon>Magnoliopsida</taxon>
        <taxon>eudicotyledons</taxon>
        <taxon>Gunneridae</taxon>
        <taxon>Pentapetalae</taxon>
        <taxon>rosids</taxon>
        <taxon>fabids</taxon>
        <taxon>Malpighiales</taxon>
        <taxon>Rhizophoraceae</taxon>
        <taxon>Rhizophora</taxon>
    </lineage>
</organism>